<dbReference type="Proteomes" id="UP000758155">
    <property type="component" value="Unassembled WGS sequence"/>
</dbReference>
<protein>
    <submittedName>
        <fullName evidence="4">Uncharacterized protein</fullName>
    </submittedName>
</protein>
<keyword evidence="1" id="KW-0833">Ubl conjugation pathway</keyword>
<name>A0A9P5C4B2_9PLEO</name>
<sequence>MVPQRSPADPPVTEHKQVCVDRVECFPHLTDTEFDEACSALLKRFELRGCRQSEWSTVESLSQSETTYLRITKPLDLNEQPSDATDFNGEAELREEDDEVAEAVTSSRAVIHYDVVLSPSYRVPVLYISISDILHRYPPTMETLYSVVIPPTSRAQAEHVGIIGGITTSVGLCGNSET</sequence>
<dbReference type="InterPro" id="IPR007135">
    <property type="entry name" value="Atg3/Atg10"/>
</dbReference>
<evidence type="ECO:0000313" key="4">
    <source>
        <dbReference type="EMBL" id="KAF3044700.1"/>
    </source>
</evidence>
<dbReference type="GO" id="GO:0019787">
    <property type="term" value="F:ubiquitin-like protein transferase activity"/>
    <property type="evidence" value="ECO:0007669"/>
    <property type="project" value="InterPro"/>
</dbReference>
<reference evidence="4" key="1">
    <citation type="submission" date="2019-04" db="EMBL/GenBank/DDBJ databases">
        <title>Sequencing of skin fungus with MAO and IRED activity.</title>
        <authorList>
            <person name="Marsaioli A.J."/>
            <person name="Bonatto J.M.C."/>
            <person name="Reis Junior O."/>
        </authorList>
    </citation>
    <scope>NUCLEOTIDE SEQUENCE</scope>
    <source>
        <strain evidence="4">28M1</strain>
    </source>
</reference>
<organism evidence="4 5">
    <name type="scientific">Didymella heteroderae</name>
    <dbReference type="NCBI Taxonomy" id="1769908"/>
    <lineage>
        <taxon>Eukaryota</taxon>
        <taxon>Fungi</taxon>
        <taxon>Dikarya</taxon>
        <taxon>Ascomycota</taxon>
        <taxon>Pezizomycotina</taxon>
        <taxon>Dothideomycetes</taxon>
        <taxon>Pleosporomycetidae</taxon>
        <taxon>Pleosporales</taxon>
        <taxon>Pleosporineae</taxon>
        <taxon>Didymellaceae</taxon>
        <taxon>Didymella</taxon>
    </lineage>
</organism>
<gene>
    <name evidence="4" type="ORF">E8E12_009321</name>
</gene>
<dbReference type="AlphaFoldDB" id="A0A9P5C4B2"/>
<evidence type="ECO:0000256" key="1">
    <source>
        <dbReference type="ARBA" id="ARBA00022786"/>
    </source>
</evidence>
<evidence type="ECO:0000313" key="5">
    <source>
        <dbReference type="Proteomes" id="UP000758155"/>
    </source>
</evidence>
<dbReference type="EMBL" id="SWKV01000008">
    <property type="protein sequence ID" value="KAF3044700.1"/>
    <property type="molecule type" value="Genomic_DNA"/>
</dbReference>
<comment type="caution">
    <text evidence="4">The sequence shown here is derived from an EMBL/GenBank/DDBJ whole genome shotgun (WGS) entry which is preliminary data.</text>
</comment>
<keyword evidence="3" id="KW-0072">Autophagy</keyword>
<keyword evidence="2" id="KW-0653">Protein transport</keyword>
<evidence type="ECO:0000256" key="3">
    <source>
        <dbReference type="ARBA" id="ARBA00023006"/>
    </source>
</evidence>
<keyword evidence="5" id="KW-1185">Reference proteome</keyword>
<accession>A0A9P5C4B2</accession>
<dbReference type="OrthoDB" id="4089664at2759"/>
<keyword evidence="2" id="KW-0813">Transport</keyword>
<evidence type="ECO:0000256" key="2">
    <source>
        <dbReference type="ARBA" id="ARBA00022927"/>
    </source>
</evidence>
<dbReference type="GO" id="GO:0006914">
    <property type="term" value="P:autophagy"/>
    <property type="evidence" value="ECO:0007669"/>
    <property type="project" value="UniProtKB-KW"/>
</dbReference>
<proteinExistence type="predicted"/>
<dbReference type="Pfam" id="PF03987">
    <property type="entry name" value="Autophagy_act_C"/>
    <property type="match status" value="1"/>
</dbReference>
<dbReference type="GO" id="GO:0015031">
    <property type="term" value="P:protein transport"/>
    <property type="evidence" value="ECO:0007669"/>
    <property type="project" value="UniProtKB-KW"/>
</dbReference>